<accession>A0AAN6N865</accession>
<dbReference type="PANTHER" id="PTHR37171">
    <property type="entry name" value="SERINE/THREONINE-PROTEIN KINASE YRZF-RELATED"/>
    <property type="match status" value="1"/>
</dbReference>
<name>A0AAN6N865_9PEZI</name>
<reference evidence="4" key="1">
    <citation type="journal article" date="2023" name="Mol. Phylogenet. Evol.">
        <title>Genome-scale phylogeny and comparative genomics of the fungal order Sordariales.</title>
        <authorList>
            <person name="Hensen N."/>
            <person name="Bonometti L."/>
            <person name="Westerberg I."/>
            <person name="Brannstrom I.O."/>
            <person name="Guillou S."/>
            <person name="Cros-Aarteil S."/>
            <person name="Calhoun S."/>
            <person name="Haridas S."/>
            <person name="Kuo A."/>
            <person name="Mondo S."/>
            <person name="Pangilinan J."/>
            <person name="Riley R."/>
            <person name="LaButti K."/>
            <person name="Andreopoulos B."/>
            <person name="Lipzen A."/>
            <person name="Chen C."/>
            <person name="Yan M."/>
            <person name="Daum C."/>
            <person name="Ng V."/>
            <person name="Clum A."/>
            <person name="Steindorff A."/>
            <person name="Ohm R.A."/>
            <person name="Martin F."/>
            <person name="Silar P."/>
            <person name="Natvig D.O."/>
            <person name="Lalanne C."/>
            <person name="Gautier V."/>
            <person name="Ament-Velasquez S.L."/>
            <person name="Kruys A."/>
            <person name="Hutchinson M.I."/>
            <person name="Powell A.J."/>
            <person name="Barry K."/>
            <person name="Miller A.N."/>
            <person name="Grigoriev I.V."/>
            <person name="Debuchy R."/>
            <person name="Gladieux P."/>
            <person name="Hiltunen Thoren M."/>
            <person name="Johannesson H."/>
        </authorList>
    </citation>
    <scope>NUCLEOTIDE SEQUENCE [LARGE SCALE GENOMIC DNA]</scope>
    <source>
        <strain evidence="4">CBS 340.73</strain>
    </source>
</reference>
<evidence type="ECO:0000313" key="4">
    <source>
        <dbReference type="Proteomes" id="UP001303473"/>
    </source>
</evidence>
<dbReference type="PANTHER" id="PTHR37171:SF1">
    <property type="entry name" value="SERINE_THREONINE-PROTEIN KINASE YRZF-RELATED"/>
    <property type="match status" value="1"/>
</dbReference>
<dbReference type="EMBL" id="MU853789">
    <property type="protein sequence ID" value="KAK3940944.1"/>
    <property type="molecule type" value="Genomic_DNA"/>
</dbReference>
<dbReference type="GO" id="GO:0004672">
    <property type="term" value="F:protein kinase activity"/>
    <property type="evidence" value="ECO:0007669"/>
    <property type="project" value="InterPro"/>
</dbReference>
<proteinExistence type="predicted"/>
<dbReference type="PROSITE" id="PS50011">
    <property type="entry name" value="PROTEIN_KINASE_DOM"/>
    <property type="match status" value="1"/>
</dbReference>
<feature type="domain" description="Protein kinase" evidence="2">
    <location>
        <begin position="509"/>
        <end position="717"/>
    </location>
</feature>
<dbReference type="AlphaFoldDB" id="A0AAN6N865"/>
<evidence type="ECO:0000256" key="1">
    <source>
        <dbReference type="SAM" id="MobiDB-lite"/>
    </source>
</evidence>
<feature type="region of interest" description="Disordered" evidence="1">
    <location>
        <begin position="369"/>
        <end position="466"/>
    </location>
</feature>
<dbReference type="Gene3D" id="1.10.510.10">
    <property type="entry name" value="Transferase(Phosphotransferase) domain 1"/>
    <property type="match status" value="1"/>
</dbReference>
<comment type="caution">
    <text evidence="3">The sequence shown here is derived from an EMBL/GenBank/DDBJ whole genome shotgun (WGS) entry which is preliminary data.</text>
</comment>
<dbReference type="GO" id="GO:0005524">
    <property type="term" value="F:ATP binding"/>
    <property type="evidence" value="ECO:0007669"/>
    <property type="project" value="InterPro"/>
</dbReference>
<feature type="region of interest" description="Disordered" evidence="1">
    <location>
        <begin position="1"/>
        <end position="39"/>
    </location>
</feature>
<dbReference type="InterPro" id="IPR052396">
    <property type="entry name" value="Meiotic_Drive_Suppr_Kinase"/>
</dbReference>
<feature type="compositionally biased region" description="Basic and acidic residues" evidence="1">
    <location>
        <begin position="416"/>
        <end position="427"/>
    </location>
</feature>
<dbReference type="InterPro" id="IPR011009">
    <property type="entry name" value="Kinase-like_dom_sf"/>
</dbReference>
<evidence type="ECO:0000259" key="2">
    <source>
        <dbReference type="PROSITE" id="PS50011"/>
    </source>
</evidence>
<dbReference type="Proteomes" id="UP001303473">
    <property type="component" value="Unassembled WGS sequence"/>
</dbReference>
<organism evidence="3 4">
    <name type="scientific">Diplogelasinospora grovesii</name>
    <dbReference type="NCBI Taxonomy" id="303347"/>
    <lineage>
        <taxon>Eukaryota</taxon>
        <taxon>Fungi</taxon>
        <taxon>Dikarya</taxon>
        <taxon>Ascomycota</taxon>
        <taxon>Pezizomycotina</taxon>
        <taxon>Sordariomycetes</taxon>
        <taxon>Sordariomycetidae</taxon>
        <taxon>Sordariales</taxon>
        <taxon>Diplogelasinosporaceae</taxon>
        <taxon>Diplogelasinospora</taxon>
    </lineage>
</organism>
<gene>
    <name evidence="3" type="ORF">QBC46DRAFT_363713</name>
</gene>
<dbReference type="SUPFAM" id="SSF56112">
    <property type="entry name" value="Protein kinase-like (PK-like)"/>
    <property type="match status" value="1"/>
</dbReference>
<evidence type="ECO:0000313" key="3">
    <source>
        <dbReference type="EMBL" id="KAK3940944.1"/>
    </source>
</evidence>
<dbReference type="InterPro" id="IPR000719">
    <property type="entry name" value="Prot_kinase_dom"/>
</dbReference>
<sequence length="717" mass="81346">MNTPSDFERIKRELEDTRQQLKAEKQQEKQRAEEETRDTTLSEYLEACHDLVFTNFTVETNKRITSKGSITNPTGRRCPSRVEAWVDSLEDQRFILGRLFSKFPTHIQAFRSRHYLRTRGEMIAASRVADEEALKSVLQDILAEPVKAIVERIKDEDHIKDEFDIGAGITFETRVNAISDAAQGPRTPDANKLRPDQICAYKRDNGDLTGRRMAYIIEHKAPHKLTLPHLRLGLRPMKIYEDVVNRATRPLSADETAVFQYHADRLAAAAVTQTFDYMIEAGLTYGFLTTGEAIVFLKIDWTHPITLYYHLAEPGPEVNEHRDNFLCCTAVSQAYEQEHGQDDRRRAMDNLKTWTEDYETILRSIPLSERAAPSTSSAYKPRTYKGLDRSPYLLRRNKNPAADLGCRKAQTAGRDSSPDHSDDDRGRTHIPGTPTPVQRRRAQRGLATRPRGDRGSGGSSSKSGSVPNCRYFGAALDEKGKDADRRRHPVDHATWLRLLREQLRRTLDDGVVRLGKQGARGVLLQVTLLAYGYTFVSKATTTRFIAELEHEVNVYRRLQPLQGACVPVLLGAADLRDLGRIYYDDFQVYITYMLFLSWGGLSLNEAGMLEEARGNVEREVVRSVRALHIHGVVHTDVRDANVLWNRERGRAMMIDFEQAELAEPPRPALHPVVPNKRTRRREGVGVNKTRGQLSSNIGPIRFSAVQDDILAAKMILR</sequence>
<protein>
    <recommendedName>
        <fullName evidence="2">Protein kinase domain-containing protein</fullName>
    </recommendedName>
</protein>
<keyword evidence="4" id="KW-1185">Reference proteome</keyword>